<dbReference type="Proteomes" id="UP000240357">
    <property type="component" value="Unassembled WGS sequence"/>
</dbReference>
<dbReference type="InterPro" id="IPR029063">
    <property type="entry name" value="SAM-dependent_MTases_sf"/>
</dbReference>
<reference evidence="9 10" key="1">
    <citation type="submission" date="2018-03" db="EMBL/GenBank/DDBJ databases">
        <title>Adhaeribacter sp. HMF7605 Genome sequencing and assembly.</title>
        <authorList>
            <person name="Kang H."/>
            <person name="Kang J."/>
            <person name="Cha I."/>
            <person name="Kim H."/>
            <person name="Joh K."/>
        </authorList>
    </citation>
    <scope>NUCLEOTIDE SEQUENCE [LARGE SCALE GENOMIC DNA]</scope>
    <source>
        <strain evidence="9 10">HMF7605</strain>
    </source>
</reference>
<sequence>MSEELKLPVISFFTGGGFMDMGFLDAGFNIVWTNELDIIFADLYASGITSWKKSKGIDGNFKISNTNSIKDIHPETIIKEAFNGKKPSCFGVIGGPPCQDFSLNGNLDGFKGDKGSLTDAFLYKIIELQPAFFVMENVTGLLKVKKSAKHFLELLEVMKEQFLIDFAILNSIDFGVPQFRERVFVIGINKYKFDINRINIGIDGRWFPFPVNKIYSNSSTKYKWPDPISFGSNVEAPKNIPLELCVQSCLISPEQENNIANSSEFFNILIHLDRLDKIKEGETNRPSFKRLHRYKYSPTTCYGNNEVHLHPFLNRRLSVRESLRIQGVEDSYILPAKLSLTKKFKMIGNGVPVPLAKAVGKSLSDFLESIS</sequence>
<organism evidence="9 10">
    <name type="scientific">Adhaeribacter arboris</name>
    <dbReference type="NCBI Taxonomy" id="2072846"/>
    <lineage>
        <taxon>Bacteria</taxon>
        <taxon>Pseudomonadati</taxon>
        <taxon>Bacteroidota</taxon>
        <taxon>Cytophagia</taxon>
        <taxon>Cytophagales</taxon>
        <taxon>Hymenobacteraceae</taxon>
        <taxon>Adhaeribacter</taxon>
    </lineage>
</organism>
<dbReference type="Pfam" id="PF00145">
    <property type="entry name" value="DNA_methylase"/>
    <property type="match status" value="1"/>
</dbReference>
<comment type="caution">
    <text evidence="9">The sequence shown here is derived from an EMBL/GenBank/DDBJ whole genome shotgun (WGS) entry which is preliminary data.</text>
</comment>
<evidence type="ECO:0000313" key="10">
    <source>
        <dbReference type="Proteomes" id="UP000240357"/>
    </source>
</evidence>
<evidence type="ECO:0000256" key="7">
    <source>
        <dbReference type="PROSITE-ProRule" id="PRU01016"/>
    </source>
</evidence>
<dbReference type="EC" id="2.1.1.37" evidence="1"/>
<feature type="active site" evidence="7">
    <location>
        <position position="98"/>
    </location>
</feature>
<dbReference type="PROSITE" id="PS51679">
    <property type="entry name" value="SAM_MT_C5"/>
    <property type="match status" value="1"/>
</dbReference>
<dbReference type="Gene3D" id="3.40.50.150">
    <property type="entry name" value="Vaccinia Virus protein VP39"/>
    <property type="match status" value="1"/>
</dbReference>
<evidence type="ECO:0000256" key="2">
    <source>
        <dbReference type="ARBA" id="ARBA00022603"/>
    </source>
</evidence>
<protein>
    <recommendedName>
        <fullName evidence="1">DNA (cytosine-5-)-methyltransferase</fullName>
        <ecNumber evidence="1">2.1.1.37</ecNumber>
    </recommendedName>
</protein>
<keyword evidence="4 7" id="KW-0949">S-adenosyl-L-methionine</keyword>
<dbReference type="GO" id="GO:0003886">
    <property type="term" value="F:DNA (cytosine-5-)-methyltransferase activity"/>
    <property type="evidence" value="ECO:0007669"/>
    <property type="project" value="UniProtKB-EC"/>
</dbReference>
<dbReference type="GO" id="GO:0003677">
    <property type="term" value="F:DNA binding"/>
    <property type="evidence" value="ECO:0007669"/>
    <property type="project" value="TreeGrafter"/>
</dbReference>
<gene>
    <name evidence="9" type="ORF">AHMF7605_20970</name>
</gene>
<evidence type="ECO:0000313" key="9">
    <source>
        <dbReference type="EMBL" id="PSR55793.1"/>
    </source>
</evidence>
<dbReference type="PANTHER" id="PTHR10629">
    <property type="entry name" value="CYTOSINE-SPECIFIC METHYLTRANSFERASE"/>
    <property type="match status" value="1"/>
</dbReference>
<keyword evidence="10" id="KW-1185">Reference proteome</keyword>
<evidence type="ECO:0000256" key="8">
    <source>
        <dbReference type="RuleBase" id="RU000416"/>
    </source>
</evidence>
<evidence type="ECO:0000256" key="6">
    <source>
        <dbReference type="ARBA" id="ARBA00047422"/>
    </source>
</evidence>
<name>A0A2T2YJU6_9BACT</name>
<proteinExistence type="inferred from homology"/>
<dbReference type="NCBIfam" id="TIGR00675">
    <property type="entry name" value="dcm"/>
    <property type="match status" value="1"/>
</dbReference>
<dbReference type="PRINTS" id="PR00105">
    <property type="entry name" value="C5METTRFRASE"/>
</dbReference>
<dbReference type="AlphaFoldDB" id="A0A2T2YJU6"/>
<dbReference type="GO" id="GO:0009307">
    <property type="term" value="P:DNA restriction-modification system"/>
    <property type="evidence" value="ECO:0007669"/>
    <property type="project" value="UniProtKB-KW"/>
</dbReference>
<dbReference type="EMBL" id="PYFT01000001">
    <property type="protein sequence ID" value="PSR55793.1"/>
    <property type="molecule type" value="Genomic_DNA"/>
</dbReference>
<comment type="catalytic activity">
    <reaction evidence="6">
        <text>a 2'-deoxycytidine in DNA + S-adenosyl-L-methionine = a 5-methyl-2'-deoxycytidine in DNA + S-adenosyl-L-homocysteine + H(+)</text>
        <dbReference type="Rhea" id="RHEA:13681"/>
        <dbReference type="Rhea" id="RHEA-COMP:11369"/>
        <dbReference type="Rhea" id="RHEA-COMP:11370"/>
        <dbReference type="ChEBI" id="CHEBI:15378"/>
        <dbReference type="ChEBI" id="CHEBI:57856"/>
        <dbReference type="ChEBI" id="CHEBI:59789"/>
        <dbReference type="ChEBI" id="CHEBI:85452"/>
        <dbReference type="ChEBI" id="CHEBI:85454"/>
        <dbReference type="EC" id="2.1.1.37"/>
    </reaction>
</comment>
<evidence type="ECO:0000256" key="1">
    <source>
        <dbReference type="ARBA" id="ARBA00011975"/>
    </source>
</evidence>
<dbReference type="GO" id="GO:0032259">
    <property type="term" value="P:methylation"/>
    <property type="evidence" value="ECO:0007669"/>
    <property type="project" value="UniProtKB-KW"/>
</dbReference>
<dbReference type="InterPro" id="IPR001525">
    <property type="entry name" value="C5_MeTfrase"/>
</dbReference>
<evidence type="ECO:0000256" key="4">
    <source>
        <dbReference type="ARBA" id="ARBA00022691"/>
    </source>
</evidence>
<dbReference type="GO" id="GO:0044027">
    <property type="term" value="P:negative regulation of gene expression via chromosomal CpG island methylation"/>
    <property type="evidence" value="ECO:0007669"/>
    <property type="project" value="TreeGrafter"/>
</dbReference>
<dbReference type="OrthoDB" id="32195at2"/>
<keyword evidence="3 7" id="KW-0808">Transferase</keyword>
<dbReference type="SUPFAM" id="SSF53335">
    <property type="entry name" value="S-adenosyl-L-methionine-dependent methyltransferases"/>
    <property type="match status" value="1"/>
</dbReference>
<comment type="similarity">
    <text evidence="7 8">Belongs to the class I-like SAM-binding methyltransferase superfamily. C5-methyltransferase family.</text>
</comment>
<dbReference type="RefSeq" id="WP_106931974.1">
    <property type="nucleotide sequence ID" value="NZ_PYFT01000001.1"/>
</dbReference>
<keyword evidence="5" id="KW-0680">Restriction system</keyword>
<dbReference type="Gene3D" id="3.90.120.10">
    <property type="entry name" value="DNA Methylase, subunit A, domain 2"/>
    <property type="match status" value="1"/>
</dbReference>
<evidence type="ECO:0000256" key="5">
    <source>
        <dbReference type="ARBA" id="ARBA00022747"/>
    </source>
</evidence>
<accession>A0A2T2YJU6</accession>
<dbReference type="InterPro" id="IPR050390">
    <property type="entry name" value="C5-Methyltransferase"/>
</dbReference>
<dbReference type="PANTHER" id="PTHR10629:SF52">
    <property type="entry name" value="DNA (CYTOSINE-5)-METHYLTRANSFERASE 1"/>
    <property type="match status" value="1"/>
</dbReference>
<evidence type="ECO:0000256" key="3">
    <source>
        <dbReference type="ARBA" id="ARBA00022679"/>
    </source>
</evidence>
<keyword evidence="2 7" id="KW-0489">Methyltransferase</keyword>